<evidence type="ECO:0000256" key="1">
    <source>
        <dbReference type="SAM" id="MobiDB-lite"/>
    </source>
</evidence>
<accession>A0A369V5C0</accession>
<keyword evidence="2" id="KW-0812">Transmembrane</keyword>
<proteinExistence type="predicted"/>
<dbReference type="RefSeq" id="WP_114530085.1">
    <property type="nucleotide sequence ID" value="NZ_JBIVML010000009.1"/>
</dbReference>
<feature type="compositionally biased region" description="Low complexity" evidence="1">
    <location>
        <begin position="153"/>
        <end position="173"/>
    </location>
</feature>
<dbReference type="Proteomes" id="UP000253742">
    <property type="component" value="Unassembled WGS sequence"/>
</dbReference>
<evidence type="ECO:0000313" key="4">
    <source>
        <dbReference type="EMBL" id="RDD87415.1"/>
    </source>
</evidence>
<feature type="compositionally biased region" description="Low complexity" evidence="1">
    <location>
        <begin position="241"/>
        <end position="259"/>
    </location>
</feature>
<sequence length="469" mass="46579">MPRWKALPEELDPQIKEFTGQLRRLVDRSELSVASVADATGYSKTSWERYLNGRLLAPKGAIVALAEVTGTNPLHLTTMWELAERAWSRSEMRHDMTMEAIRISQARAALGDLGASPGNAAKEAKEAKAAKDAKSGNGAGGGRGSRSSGRHAGGAPVAGLAGPAGVAPTLGPTVPVQPTAADSPDSAAGPVRGGGPAGGPSTPFPGAPSVGGATEGNSWGLAGYRGPAPTGDRTARPAHRASSGTAATAMGPAAAPGPGAQSGPGGYSGPSGAYGSPSGGYDSPSAGHGEPPHRGSDRRGRTSGGGSRRMTTFVAGVVGVLVVIAGAFFLLNDGGGEENQGAKPSPSPTVSREQQLPPGVKCGGDDCTGKDPEVMGCGGDLVTTAATATVGTTAVEVRYSKTCGTAWARVTQAAQGDEVKISAAGRNQQTGTVSGVGDTVAYTPMVAVKSAADAEACVTTASGVEGCTE</sequence>
<gene>
    <name evidence="4" type="ORF">DVZ84_19525</name>
</gene>
<feature type="transmembrane region" description="Helical" evidence="2">
    <location>
        <begin position="310"/>
        <end position="331"/>
    </location>
</feature>
<evidence type="ECO:0000259" key="3">
    <source>
        <dbReference type="SMART" id="SM00530"/>
    </source>
</evidence>
<feature type="compositionally biased region" description="Basic and acidic residues" evidence="1">
    <location>
        <begin position="122"/>
        <end position="134"/>
    </location>
</feature>
<dbReference type="InterPro" id="IPR021224">
    <property type="entry name" value="DUF2690"/>
</dbReference>
<protein>
    <submittedName>
        <fullName evidence="4">DUF2690 domain-containing protein</fullName>
    </submittedName>
</protein>
<feature type="compositionally biased region" description="Low complexity" evidence="1">
    <location>
        <begin position="270"/>
        <end position="287"/>
    </location>
</feature>
<feature type="compositionally biased region" description="Gly residues" evidence="1">
    <location>
        <begin position="260"/>
        <end position="269"/>
    </location>
</feature>
<evidence type="ECO:0000256" key="2">
    <source>
        <dbReference type="SAM" id="Phobius"/>
    </source>
</evidence>
<dbReference type="AlphaFoldDB" id="A0A369V5C0"/>
<dbReference type="OrthoDB" id="4334712at2"/>
<dbReference type="InterPro" id="IPR001387">
    <property type="entry name" value="Cro/C1-type_HTH"/>
</dbReference>
<evidence type="ECO:0000313" key="5">
    <source>
        <dbReference type="Proteomes" id="UP000253742"/>
    </source>
</evidence>
<name>A0A369V5C0_9ACTN</name>
<feature type="region of interest" description="Disordered" evidence="1">
    <location>
        <begin position="337"/>
        <end position="358"/>
    </location>
</feature>
<dbReference type="EMBL" id="QQBH01000012">
    <property type="protein sequence ID" value="RDD87415.1"/>
    <property type="molecule type" value="Genomic_DNA"/>
</dbReference>
<feature type="domain" description="HTH cro/C1-type" evidence="3">
    <location>
        <begin position="21"/>
        <end position="76"/>
    </location>
</feature>
<reference evidence="4 5" key="1">
    <citation type="submission" date="2018-07" db="EMBL/GenBank/DDBJ databases">
        <title>Genome guided investigation of antibiotics producing actinomycetales strain isolated from a Macau mangrove ecosystem.</title>
        <authorList>
            <person name="Hu D."/>
        </authorList>
    </citation>
    <scope>NUCLEOTIDE SEQUENCE [LARGE SCALE GENOMIC DNA]</scope>
    <source>
        <strain evidence="4 5">2297</strain>
    </source>
</reference>
<comment type="caution">
    <text evidence="4">The sequence shown here is derived from an EMBL/GenBank/DDBJ whole genome shotgun (WGS) entry which is preliminary data.</text>
</comment>
<dbReference type="Pfam" id="PF13560">
    <property type="entry name" value="HTH_31"/>
    <property type="match status" value="1"/>
</dbReference>
<keyword evidence="2" id="KW-1133">Transmembrane helix</keyword>
<dbReference type="SMART" id="SM00530">
    <property type="entry name" value="HTH_XRE"/>
    <property type="match status" value="1"/>
</dbReference>
<feature type="region of interest" description="Disordered" evidence="1">
    <location>
        <begin position="117"/>
        <end position="309"/>
    </location>
</feature>
<dbReference type="Pfam" id="PF10901">
    <property type="entry name" value="DUF2690"/>
    <property type="match status" value="1"/>
</dbReference>
<dbReference type="STRING" id="146923.Spa2297_20355"/>
<keyword evidence="2" id="KW-0472">Membrane</keyword>
<dbReference type="CDD" id="cd00093">
    <property type="entry name" value="HTH_XRE"/>
    <property type="match status" value="1"/>
</dbReference>
<feature type="compositionally biased region" description="Basic and acidic residues" evidence="1">
    <location>
        <begin position="290"/>
        <end position="300"/>
    </location>
</feature>
<organism evidence="4 5">
    <name type="scientific">Streptomyces parvulus</name>
    <dbReference type="NCBI Taxonomy" id="146923"/>
    <lineage>
        <taxon>Bacteria</taxon>
        <taxon>Bacillati</taxon>
        <taxon>Actinomycetota</taxon>
        <taxon>Actinomycetes</taxon>
        <taxon>Kitasatosporales</taxon>
        <taxon>Streptomycetaceae</taxon>
        <taxon>Streptomyces</taxon>
    </lineage>
</organism>